<keyword evidence="1" id="KW-0143">Chaperone</keyword>
<dbReference type="Pfam" id="PF02613">
    <property type="entry name" value="Nitrate_red_del"/>
    <property type="match status" value="1"/>
</dbReference>
<dbReference type="PANTHER" id="PTHR34227:SF1">
    <property type="entry name" value="DIMETHYL SULFOXIDE REDUCTASE CHAPERONE-RELATED"/>
    <property type="match status" value="1"/>
</dbReference>
<name>A0A1H8VEY9_9EURY</name>
<evidence type="ECO:0000313" key="3">
    <source>
        <dbReference type="Proteomes" id="UP000199126"/>
    </source>
</evidence>
<dbReference type="EMBL" id="FODV01000016">
    <property type="protein sequence ID" value="SEP13843.1"/>
    <property type="molecule type" value="Genomic_DNA"/>
</dbReference>
<organism evidence="2 3">
    <name type="scientific">Halogranum amylolyticum</name>
    <dbReference type="NCBI Taxonomy" id="660520"/>
    <lineage>
        <taxon>Archaea</taxon>
        <taxon>Methanobacteriati</taxon>
        <taxon>Methanobacteriota</taxon>
        <taxon>Stenosarchaea group</taxon>
        <taxon>Halobacteria</taxon>
        <taxon>Halobacteriales</taxon>
        <taxon>Haloferacaceae</taxon>
    </lineage>
</organism>
<evidence type="ECO:0000256" key="1">
    <source>
        <dbReference type="ARBA" id="ARBA00023186"/>
    </source>
</evidence>
<dbReference type="SUPFAM" id="SSF89155">
    <property type="entry name" value="TorD-like"/>
    <property type="match status" value="1"/>
</dbReference>
<evidence type="ECO:0000313" key="2">
    <source>
        <dbReference type="EMBL" id="SEP13843.1"/>
    </source>
</evidence>
<dbReference type="Gene3D" id="1.10.3480.10">
    <property type="entry name" value="TorD-like"/>
    <property type="match status" value="1"/>
</dbReference>
<dbReference type="AlphaFoldDB" id="A0A1H8VEY9"/>
<dbReference type="InterPro" id="IPR036411">
    <property type="entry name" value="TorD-like_sf"/>
</dbReference>
<gene>
    <name evidence="2" type="ORF">SAMN04487948_11632</name>
</gene>
<dbReference type="RefSeq" id="WP_089827114.1">
    <property type="nucleotide sequence ID" value="NZ_FODV01000016.1"/>
</dbReference>
<accession>A0A1H8VEY9</accession>
<protein>
    <submittedName>
        <fullName evidence="2">Chaperone TorD involved in molybdoenzyme TorA maturation</fullName>
    </submittedName>
</protein>
<sequence length="210" mass="23964">MNEKELYEARIELVDFLIEVFWDAPSEAFLGRLLGDEISLPADSVNDSMDEGFETLRAWRAESRGTPIDKVHHQIEQEYTALFVGPRPPVLPHETYYREDTDFIGEGLATVEASYAAAGWTPPEKYPEENDFIAVELAFLRYLMQAQHDGREETFGFERVFLDEHLTHWIDPFLSDLRDEADSGLFLAAGLIFKGLIEFEDELIAQVVSG</sequence>
<dbReference type="InterPro" id="IPR050289">
    <property type="entry name" value="TorD/DmsD_chaperones"/>
</dbReference>
<dbReference type="OrthoDB" id="320758at2157"/>
<dbReference type="InterPro" id="IPR020945">
    <property type="entry name" value="DMSO/NO3_reduct_chaperone"/>
</dbReference>
<reference evidence="3" key="1">
    <citation type="submission" date="2016-10" db="EMBL/GenBank/DDBJ databases">
        <authorList>
            <person name="Varghese N."/>
            <person name="Submissions S."/>
        </authorList>
    </citation>
    <scope>NUCLEOTIDE SEQUENCE [LARGE SCALE GENOMIC DNA]</scope>
    <source>
        <strain evidence="3">CGMCC 1.10121</strain>
    </source>
</reference>
<keyword evidence="3" id="KW-1185">Reference proteome</keyword>
<proteinExistence type="predicted"/>
<dbReference type="Proteomes" id="UP000199126">
    <property type="component" value="Unassembled WGS sequence"/>
</dbReference>
<dbReference type="PANTHER" id="PTHR34227">
    <property type="entry name" value="CHAPERONE PROTEIN YCDY"/>
    <property type="match status" value="1"/>
</dbReference>